<proteinExistence type="predicted"/>
<dbReference type="Proteomes" id="UP000664940">
    <property type="component" value="Unassembled WGS sequence"/>
</dbReference>
<dbReference type="EMBL" id="JABVXQ010000013">
    <property type="protein sequence ID" value="KAF6083058.1"/>
    <property type="molecule type" value="Genomic_DNA"/>
</dbReference>
<reference evidence="1 2" key="1">
    <citation type="journal article" date="2020" name="Nature">
        <title>Six reference-quality genomes reveal evolution of bat adaptations.</title>
        <authorList>
            <person name="Jebb D."/>
            <person name="Huang Z."/>
            <person name="Pippel M."/>
            <person name="Hughes G.M."/>
            <person name="Lavrichenko K."/>
            <person name="Devanna P."/>
            <person name="Winkler S."/>
            <person name="Jermiin L.S."/>
            <person name="Skirmuntt E.C."/>
            <person name="Katzourakis A."/>
            <person name="Burkitt-Gray L."/>
            <person name="Ray D.A."/>
            <person name="Sullivan K.A.M."/>
            <person name="Roscito J.G."/>
            <person name="Kirilenko B.M."/>
            <person name="Davalos L.M."/>
            <person name="Corthals A.P."/>
            <person name="Power M.L."/>
            <person name="Jones G."/>
            <person name="Ransome R.D."/>
            <person name="Dechmann D.K.N."/>
            <person name="Locatelli A.G."/>
            <person name="Puechmaille S.J."/>
            <person name="Fedrigo O."/>
            <person name="Jarvis E.D."/>
            <person name="Hiller M."/>
            <person name="Vernes S.C."/>
            <person name="Myers E.W."/>
            <person name="Teeling E.C."/>
        </authorList>
    </citation>
    <scope>NUCLEOTIDE SEQUENCE [LARGE SCALE GENOMIC DNA]</scope>
    <source>
        <strain evidence="1">Bat1K_MPI-CBG_1</strain>
    </source>
</reference>
<accession>A0A833YPU5</accession>
<protein>
    <submittedName>
        <fullName evidence="1">Synuclein beta</fullName>
    </submittedName>
</protein>
<name>A0A833YPU5_9CHIR</name>
<evidence type="ECO:0000313" key="1">
    <source>
        <dbReference type="EMBL" id="KAF6083058.1"/>
    </source>
</evidence>
<evidence type="ECO:0000313" key="2">
    <source>
        <dbReference type="Proteomes" id="UP000664940"/>
    </source>
</evidence>
<sequence>MRNCPRTRSQTVLPPPAGPVQARALCVLTVAWRVPQPRVRVFRAGGTAAPACP</sequence>
<dbReference type="AlphaFoldDB" id="A0A833YPU5"/>
<gene>
    <name evidence="1" type="ORF">HJG60_017819</name>
</gene>
<comment type="caution">
    <text evidence="1">The sequence shown here is derived from an EMBL/GenBank/DDBJ whole genome shotgun (WGS) entry which is preliminary data.</text>
</comment>
<organism evidence="1 2">
    <name type="scientific">Phyllostomus discolor</name>
    <name type="common">pale spear-nosed bat</name>
    <dbReference type="NCBI Taxonomy" id="89673"/>
    <lineage>
        <taxon>Eukaryota</taxon>
        <taxon>Metazoa</taxon>
        <taxon>Chordata</taxon>
        <taxon>Craniata</taxon>
        <taxon>Vertebrata</taxon>
        <taxon>Euteleostomi</taxon>
        <taxon>Mammalia</taxon>
        <taxon>Eutheria</taxon>
        <taxon>Laurasiatheria</taxon>
        <taxon>Chiroptera</taxon>
        <taxon>Yangochiroptera</taxon>
        <taxon>Phyllostomidae</taxon>
        <taxon>Phyllostominae</taxon>
        <taxon>Phyllostomus</taxon>
    </lineage>
</organism>